<dbReference type="PIRSF" id="PIRSF003180">
    <property type="entry name" value="DiGMPpdiest_YuxH"/>
    <property type="match status" value="1"/>
</dbReference>
<dbReference type="InterPro" id="IPR052340">
    <property type="entry name" value="RNase_Y/CdgJ"/>
</dbReference>
<dbReference type="PANTHER" id="PTHR33525">
    <property type="match status" value="1"/>
</dbReference>
<dbReference type="PROSITE" id="PS50883">
    <property type="entry name" value="EAL"/>
    <property type="match status" value="1"/>
</dbReference>
<dbReference type="RefSeq" id="WP_182807044.1">
    <property type="nucleotide sequence ID" value="NZ_JACJFM010000001.1"/>
</dbReference>
<keyword evidence="4" id="KW-1185">Reference proteome</keyword>
<dbReference type="AlphaFoldDB" id="A0A839ILA9"/>
<dbReference type="InterPro" id="IPR035919">
    <property type="entry name" value="EAL_sf"/>
</dbReference>
<dbReference type="InterPro" id="IPR013976">
    <property type="entry name" value="HDOD"/>
</dbReference>
<evidence type="ECO:0000259" key="2">
    <source>
        <dbReference type="PROSITE" id="PS51833"/>
    </source>
</evidence>
<evidence type="ECO:0000313" key="3">
    <source>
        <dbReference type="EMBL" id="MBB1485277.1"/>
    </source>
</evidence>
<organism evidence="3 4">
    <name type="scientific">Oceanospirillum sediminis</name>
    <dbReference type="NCBI Taxonomy" id="2760088"/>
    <lineage>
        <taxon>Bacteria</taxon>
        <taxon>Pseudomonadati</taxon>
        <taxon>Pseudomonadota</taxon>
        <taxon>Gammaproteobacteria</taxon>
        <taxon>Oceanospirillales</taxon>
        <taxon>Oceanospirillaceae</taxon>
        <taxon>Oceanospirillum</taxon>
    </lineage>
</organism>
<dbReference type="SMART" id="SM00052">
    <property type="entry name" value="EAL"/>
    <property type="match status" value="1"/>
</dbReference>
<accession>A0A839ILA9</accession>
<dbReference type="PROSITE" id="PS51833">
    <property type="entry name" value="HDOD"/>
    <property type="match status" value="1"/>
</dbReference>
<evidence type="ECO:0000259" key="1">
    <source>
        <dbReference type="PROSITE" id="PS50883"/>
    </source>
</evidence>
<dbReference type="EMBL" id="JACJFM010000001">
    <property type="protein sequence ID" value="MBB1485277.1"/>
    <property type="molecule type" value="Genomic_DNA"/>
</dbReference>
<evidence type="ECO:0000313" key="4">
    <source>
        <dbReference type="Proteomes" id="UP000565262"/>
    </source>
</evidence>
<comment type="caution">
    <text evidence="3">The sequence shown here is derived from an EMBL/GenBank/DDBJ whole genome shotgun (WGS) entry which is preliminary data.</text>
</comment>
<protein>
    <submittedName>
        <fullName evidence="3">HDOD domain-containing protein</fullName>
    </submittedName>
</protein>
<dbReference type="Gene3D" id="3.20.20.450">
    <property type="entry name" value="EAL domain"/>
    <property type="match status" value="1"/>
</dbReference>
<dbReference type="SUPFAM" id="SSF109604">
    <property type="entry name" value="HD-domain/PDEase-like"/>
    <property type="match status" value="1"/>
</dbReference>
<name>A0A839ILA9_9GAMM</name>
<feature type="domain" description="HDOD" evidence="2">
    <location>
        <begin position="205"/>
        <end position="385"/>
    </location>
</feature>
<dbReference type="Proteomes" id="UP000565262">
    <property type="component" value="Unassembled WGS sequence"/>
</dbReference>
<dbReference type="InterPro" id="IPR014408">
    <property type="entry name" value="dGMP_Pdiesterase_EAL/HD-GYP"/>
</dbReference>
<sequence length="410" mass="46992">MEPDNNFCIARQAICDEQLNLVAYELLYRASGDADSASILDPNEATARVTSTAFLDFGLEAIAPKQQIYINMSQYWLNHEELLPVARIRNRVVLQILSDVRIDDELKQNLKAIKEKGYQLALDDYRHDDPRFSLLPLIDIVIVETTQQPLSTIRQVVSTLRHYPVEILAEKIESWQTFDQLKKLGFDYYQGYFLARPENLPPAEPGSNRMIMSRLLTTLLDENSDIKQIEELIAQEPSLYYRLLKFVNSSAYNLPNQVDSLHQAIVYMGLTTLRTLVSILVWSRNSHKAWAILPLLLARAKACELIARDRGMSPADRYFSLGFLSLLDVALDQPIEHLLKEMSLSDEMHQALIAHQGPGAQLLNLVRLWEKGDWVQLQQHPWYDPDKTPELTSQALIWASQTEQAFMQLT</sequence>
<gene>
    <name evidence="3" type="ORF">H4O21_01410</name>
</gene>
<dbReference type="Gene3D" id="1.10.3210.10">
    <property type="entry name" value="Hypothetical protein af1432"/>
    <property type="match status" value="1"/>
</dbReference>
<feature type="domain" description="EAL" evidence="1">
    <location>
        <begin position="1"/>
        <end position="211"/>
    </location>
</feature>
<dbReference type="Pfam" id="PF08668">
    <property type="entry name" value="HDOD"/>
    <property type="match status" value="1"/>
</dbReference>
<dbReference type="Pfam" id="PF00563">
    <property type="entry name" value="EAL"/>
    <property type="match status" value="1"/>
</dbReference>
<reference evidence="3 4" key="1">
    <citation type="submission" date="2020-08" db="EMBL/GenBank/DDBJ databases">
        <title>Oceanospirillum sp. nov. isolated from marine sediment.</title>
        <authorList>
            <person name="Ji X."/>
        </authorList>
    </citation>
    <scope>NUCLEOTIDE SEQUENCE [LARGE SCALE GENOMIC DNA]</scope>
    <source>
        <strain evidence="3 4">D5</strain>
    </source>
</reference>
<dbReference type="InterPro" id="IPR001633">
    <property type="entry name" value="EAL_dom"/>
</dbReference>
<dbReference type="SUPFAM" id="SSF141868">
    <property type="entry name" value="EAL domain-like"/>
    <property type="match status" value="1"/>
</dbReference>
<proteinExistence type="predicted"/>
<dbReference type="PANTHER" id="PTHR33525:SF4">
    <property type="entry name" value="CYCLIC DI-GMP PHOSPHODIESTERASE CDGJ"/>
    <property type="match status" value="1"/>
</dbReference>